<dbReference type="InterPro" id="IPR007797">
    <property type="entry name" value="AF4/FMR2"/>
</dbReference>
<dbReference type="InterPro" id="IPR043640">
    <property type="entry name" value="AF4/FMR2_CHD"/>
</dbReference>
<dbReference type="EMBL" id="KN716773">
    <property type="protein sequence ID" value="KJH41716.1"/>
    <property type="molecule type" value="Genomic_DNA"/>
</dbReference>
<evidence type="ECO:0000256" key="13">
    <source>
        <dbReference type="SAM" id="MobiDB-lite"/>
    </source>
</evidence>
<sequence>MPRASSSQSHDGADQAQPSRSSSTLNNHSSRFGFECAALECAPAKSARPVKPKEDSTEMLYDFYQSVAKSQKRKGDAETDKVNKVLFYLDTAVYFILSARHVSSDSPENRGNRQYSIIRDTNDLLKRVTHAFSPPSEGCSPWHLHMLSRVRNLSSRCQSTMLAHMDAQIQEEQQQQNGSTINSSSPGSSVHSNSNQSTTFVSMPSKVYDLQRQQLKTLHHLMWSHRVWQDAAKRADVSNTDMAFISGLEKVCGQLFLDAPLEKMCAYMLTGIGWLRAEYEKEKARPPPPIVKRAAAI</sequence>
<keyword evidence="4" id="KW-0217">Developmental protein</keyword>
<keyword evidence="6" id="KW-0562">Pair-rule protein</keyword>
<evidence type="ECO:0000313" key="16">
    <source>
        <dbReference type="Proteomes" id="UP000053766"/>
    </source>
</evidence>
<dbReference type="OrthoDB" id="5845605at2759"/>
<comment type="similarity">
    <text evidence="2">Belongs to the AF4 family.</text>
</comment>
<reference evidence="15 16" key="1">
    <citation type="submission" date="2013-11" db="EMBL/GenBank/DDBJ databases">
        <title>Draft genome of the bovine lungworm Dictyocaulus viviparus.</title>
        <authorList>
            <person name="Mitreva M."/>
        </authorList>
    </citation>
    <scope>NUCLEOTIDE SEQUENCE [LARGE SCALE GENOMIC DNA]</scope>
    <source>
        <strain evidence="15 16">HannoverDv2000</strain>
    </source>
</reference>
<name>A0A0D8XHB8_DICVI</name>
<feature type="domain" description="AF4/FMR2 C-terminal homology" evidence="14">
    <location>
        <begin position="180"/>
        <end position="279"/>
    </location>
</feature>
<evidence type="ECO:0000256" key="6">
    <source>
        <dbReference type="ARBA" id="ARBA00022788"/>
    </source>
</evidence>
<evidence type="ECO:0000313" key="15">
    <source>
        <dbReference type="EMBL" id="KJH41716.1"/>
    </source>
</evidence>
<keyword evidence="7" id="KW-0805">Transcription regulation</keyword>
<dbReference type="AlphaFoldDB" id="A0A0D8XHB8"/>
<evidence type="ECO:0000256" key="12">
    <source>
        <dbReference type="ARBA" id="ARBA00032149"/>
    </source>
</evidence>
<dbReference type="STRING" id="29172.A0A0D8XHB8"/>
<evidence type="ECO:0000256" key="8">
    <source>
        <dbReference type="ARBA" id="ARBA00023125"/>
    </source>
</evidence>
<keyword evidence="9" id="KW-0804">Transcription</keyword>
<comment type="function">
    <text evidence="11">Has a role in transcriptional regulation. Acts in parallel with the Ras/MAPK and the PI3K/PKB pathways in the control of cell identity and cellular growth. Essential for regulation of the cytoskeleton and cell growth but not for cell proliferation or growth rate. Required specifically for the microtubule-based basal transport of lipid droplets. Plays a partially redundant function downstream of Raf in cell fate specification in the developing eye. Pair-rule protein that regulates embryonic cellularization, gastrulation and segmentation.</text>
</comment>
<evidence type="ECO:0000256" key="3">
    <source>
        <dbReference type="ARBA" id="ARBA00021888"/>
    </source>
</evidence>
<evidence type="ECO:0000256" key="2">
    <source>
        <dbReference type="ARBA" id="ARBA00007354"/>
    </source>
</evidence>
<protein>
    <recommendedName>
        <fullName evidence="3">AF4/FMR2 family member lilli</fullName>
    </recommendedName>
    <alternativeName>
        <fullName evidence="12">Protein lilliputian</fullName>
    </alternativeName>
</protein>
<dbReference type="PANTHER" id="PTHR10528:SF17">
    <property type="entry name" value="AF4_FMR2 FAMILY MEMBER LILLI"/>
    <property type="match status" value="1"/>
</dbReference>
<feature type="region of interest" description="Disordered" evidence="13">
    <location>
        <begin position="1"/>
        <end position="28"/>
    </location>
</feature>
<keyword evidence="16" id="KW-1185">Reference proteome</keyword>
<evidence type="ECO:0000256" key="11">
    <source>
        <dbReference type="ARBA" id="ARBA00024653"/>
    </source>
</evidence>
<keyword evidence="5" id="KW-0597">Phosphoprotein</keyword>
<dbReference type="Proteomes" id="UP000053766">
    <property type="component" value="Unassembled WGS sequence"/>
</dbReference>
<dbReference type="PANTHER" id="PTHR10528">
    <property type="entry name" value="AF4/FMR2 FAMILY MEMBER"/>
    <property type="match status" value="1"/>
</dbReference>
<accession>A0A0D8XHB8</accession>
<evidence type="ECO:0000256" key="10">
    <source>
        <dbReference type="ARBA" id="ARBA00023242"/>
    </source>
</evidence>
<gene>
    <name evidence="15" type="ORF">DICVIV_12310</name>
</gene>
<evidence type="ECO:0000259" key="14">
    <source>
        <dbReference type="Pfam" id="PF18876"/>
    </source>
</evidence>
<reference evidence="16" key="2">
    <citation type="journal article" date="2016" name="Sci. Rep.">
        <title>Dictyocaulus viviparus genome, variome and transcriptome elucidate lungworm biology and support future intervention.</title>
        <authorList>
            <person name="McNulty S.N."/>
            <person name="Strube C."/>
            <person name="Rosa B.A."/>
            <person name="Martin J.C."/>
            <person name="Tyagi R."/>
            <person name="Choi Y.J."/>
            <person name="Wang Q."/>
            <person name="Hallsworth Pepin K."/>
            <person name="Zhang X."/>
            <person name="Ozersky P."/>
            <person name="Wilson R.K."/>
            <person name="Sternberg P.W."/>
            <person name="Gasser R.B."/>
            <person name="Mitreva M."/>
        </authorList>
    </citation>
    <scope>NUCLEOTIDE SEQUENCE [LARGE SCALE GENOMIC DNA]</scope>
    <source>
        <strain evidence="16">HannoverDv2000</strain>
    </source>
</reference>
<evidence type="ECO:0000256" key="1">
    <source>
        <dbReference type="ARBA" id="ARBA00004123"/>
    </source>
</evidence>
<dbReference type="GO" id="GO:0003677">
    <property type="term" value="F:DNA binding"/>
    <property type="evidence" value="ECO:0007669"/>
    <property type="project" value="UniProtKB-KW"/>
</dbReference>
<feature type="region of interest" description="Disordered" evidence="13">
    <location>
        <begin position="169"/>
        <end position="197"/>
    </location>
</feature>
<evidence type="ECO:0000256" key="4">
    <source>
        <dbReference type="ARBA" id="ARBA00022473"/>
    </source>
</evidence>
<comment type="subcellular location">
    <subcellularLocation>
        <location evidence="1">Nucleus</location>
    </subcellularLocation>
</comment>
<evidence type="ECO:0000256" key="9">
    <source>
        <dbReference type="ARBA" id="ARBA00023163"/>
    </source>
</evidence>
<keyword evidence="8" id="KW-0238">DNA-binding</keyword>
<proteinExistence type="inferred from homology"/>
<dbReference type="GO" id="GO:0007366">
    <property type="term" value="P:periodic partitioning by pair rule gene"/>
    <property type="evidence" value="ECO:0007669"/>
    <property type="project" value="UniProtKB-KW"/>
</dbReference>
<feature type="compositionally biased region" description="Low complexity" evidence="13">
    <location>
        <begin position="19"/>
        <end position="28"/>
    </location>
</feature>
<evidence type="ECO:0000256" key="5">
    <source>
        <dbReference type="ARBA" id="ARBA00022553"/>
    </source>
</evidence>
<organism evidence="15 16">
    <name type="scientific">Dictyocaulus viviparus</name>
    <name type="common">Bovine lungworm</name>
    <dbReference type="NCBI Taxonomy" id="29172"/>
    <lineage>
        <taxon>Eukaryota</taxon>
        <taxon>Metazoa</taxon>
        <taxon>Ecdysozoa</taxon>
        <taxon>Nematoda</taxon>
        <taxon>Chromadorea</taxon>
        <taxon>Rhabditida</taxon>
        <taxon>Rhabditina</taxon>
        <taxon>Rhabditomorpha</taxon>
        <taxon>Strongyloidea</taxon>
        <taxon>Metastrongylidae</taxon>
        <taxon>Dictyocaulus</taxon>
    </lineage>
</organism>
<keyword evidence="10" id="KW-0539">Nucleus</keyword>
<feature type="compositionally biased region" description="Polar residues" evidence="13">
    <location>
        <begin position="1"/>
        <end position="10"/>
    </location>
</feature>
<dbReference type="GO" id="GO:0032783">
    <property type="term" value="C:super elongation complex"/>
    <property type="evidence" value="ECO:0007669"/>
    <property type="project" value="TreeGrafter"/>
</dbReference>
<dbReference type="Pfam" id="PF18876">
    <property type="entry name" value="AFF4_CHD"/>
    <property type="match status" value="2"/>
</dbReference>
<evidence type="ECO:0000256" key="7">
    <source>
        <dbReference type="ARBA" id="ARBA00023015"/>
    </source>
</evidence>
<dbReference type="GO" id="GO:0010468">
    <property type="term" value="P:regulation of gene expression"/>
    <property type="evidence" value="ECO:0007669"/>
    <property type="project" value="InterPro"/>
</dbReference>
<feature type="domain" description="AF4/FMR2 C-terminal homology" evidence="14">
    <location>
        <begin position="53"/>
        <end position="160"/>
    </location>
</feature>